<evidence type="ECO:0000313" key="2">
    <source>
        <dbReference type="EMBL" id="MDN3612180.1"/>
    </source>
</evidence>
<feature type="transmembrane region" description="Helical" evidence="1">
    <location>
        <begin position="25"/>
        <end position="43"/>
    </location>
</feature>
<comment type="caution">
    <text evidence="2">The sequence shown here is derived from an EMBL/GenBank/DDBJ whole genome shotgun (WGS) entry which is preliminary data.</text>
</comment>
<sequence>MIINSSHFIHRSGVVGNADLNGCRYFWSLMFETMIKVVFFLAVKRAFNVSG</sequence>
<dbReference type="EMBL" id="JAUFQC010000027">
    <property type="protein sequence ID" value="MDN3612180.1"/>
    <property type="molecule type" value="Genomic_DNA"/>
</dbReference>
<accession>A0ABT8BYF0</accession>
<keyword evidence="1" id="KW-1133">Transmembrane helix</keyword>
<protein>
    <recommendedName>
        <fullName evidence="4">DUF3265 domain-containing protein</fullName>
    </recommendedName>
</protein>
<organism evidence="2 3">
    <name type="scientific">Vibrio ostreicida</name>
    <dbReference type="NCBI Taxonomy" id="526588"/>
    <lineage>
        <taxon>Bacteria</taxon>
        <taxon>Pseudomonadati</taxon>
        <taxon>Pseudomonadota</taxon>
        <taxon>Gammaproteobacteria</taxon>
        <taxon>Vibrionales</taxon>
        <taxon>Vibrionaceae</taxon>
        <taxon>Vibrio</taxon>
    </lineage>
</organism>
<evidence type="ECO:0000256" key="1">
    <source>
        <dbReference type="SAM" id="Phobius"/>
    </source>
</evidence>
<keyword evidence="1" id="KW-0472">Membrane</keyword>
<reference evidence="3" key="1">
    <citation type="journal article" date="2019" name="Int. J. Syst. Evol. Microbiol.">
        <title>The Global Catalogue of Microorganisms (GCM) 10K type strain sequencing project: providing services to taxonomists for standard genome sequencing and annotation.</title>
        <authorList>
            <consortium name="The Broad Institute Genomics Platform"/>
            <consortium name="The Broad Institute Genome Sequencing Center for Infectious Disease"/>
            <person name="Wu L."/>
            <person name="Ma J."/>
        </authorList>
    </citation>
    <scope>NUCLEOTIDE SEQUENCE [LARGE SCALE GENOMIC DNA]</scope>
    <source>
        <strain evidence="3">CECT 7398</strain>
    </source>
</reference>
<dbReference type="RefSeq" id="WP_290313352.1">
    <property type="nucleotide sequence ID" value="NZ_JAUFQC010000027.1"/>
</dbReference>
<keyword evidence="1" id="KW-0812">Transmembrane</keyword>
<keyword evidence="3" id="KW-1185">Reference proteome</keyword>
<evidence type="ECO:0000313" key="3">
    <source>
        <dbReference type="Proteomes" id="UP001238540"/>
    </source>
</evidence>
<dbReference type="Proteomes" id="UP001238540">
    <property type="component" value="Unassembled WGS sequence"/>
</dbReference>
<evidence type="ECO:0008006" key="4">
    <source>
        <dbReference type="Google" id="ProtNLM"/>
    </source>
</evidence>
<name>A0ABT8BYF0_9VIBR</name>
<gene>
    <name evidence="2" type="ORF">QWZ16_21535</name>
</gene>
<proteinExistence type="predicted"/>